<dbReference type="EMBL" id="KV784365">
    <property type="protein sequence ID" value="OEU12268.1"/>
    <property type="molecule type" value="Genomic_DNA"/>
</dbReference>
<evidence type="ECO:0000313" key="3">
    <source>
        <dbReference type="Proteomes" id="UP000095751"/>
    </source>
</evidence>
<evidence type="ECO:0000256" key="1">
    <source>
        <dbReference type="SAM" id="MobiDB-lite"/>
    </source>
</evidence>
<feature type="region of interest" description="Disordered" evidence="1">
    <location>
        <begin position="30"/>
        <end position="62"/>
    </location>
</feature>
<dbReference type="OrthoDB" id="426293at2759"/>
<organism evidence="2 3">
    <name type="scientific">Fragilariopsis cylindrus CCMP1102</name>
    <dbReference type="NCBI Taxonomy" id="635003"/>
    <lineage>
        <taxon>Eukaryota</taxon>
        <taxon>Sar</taxon>
        <taxon>Stramenopiles</taxon>
        <taxon>Ochrophyta</taxon>
        <taxon>Bacillariophyta</taxon>
        <taxon>Bacillariophyceae</taxon>
        <taxon>Bacillariophycidae</taxon>
        <taxon>Bacillariales</taxon>
        <taxon>Bacillariaceae</taxon>
        <taxon>Fragilariopsis</taxon>
    </lineage>
</organism>
<protein>
    <submittedName>
        <fullName evidence="2">Uncharacterized protein</fullName>
    </submittedName>
</protein>
<reference evidence="2 3" key="1">
    <citation type="submission" date="2016-09" db="EMBL/GenBank/DDBJ databases">
        <title>Extensive genetic diversity and differential bi-allelic expression allows diatom success in the polar Southern Ocean.</title>
        <authorList>
            <consortium name="DOE Joint Genome Institute"/>
            <person name="Mock T."/>
            <person name="Otillar R.P."/>
            <person name="Strauss J."/>
            <person name="Dupont C."/>
            <person name="Frickenhaus S."/>
            <person name="Maumus F."/>
            <person name="Mcmullan M."/>
            <person name="Sanges R."/>
            <person name="Schmutz J."/>
            <person name="Toseland A."/>
            <person name="Valas R."/>
            <person name="Veluchamy A."/>
            <person name="Ward B.J."/>
            <person name="Allen A."/>
            <person name="Barry K."/>
            <person name="Falciatore A."/>
            <person name="Ferrante M."/>
            <person name="Fortunato A.E."/>
            <person name="Gloeckner G."/>
            <person name="Gruber A."/>
            <person name="Hipkin R."/>
            <person name="Janech M."/>
            <person name="Kroth P."/>
            <person name="Leese F."/>
            <person name="Lindquist E."/>
            <person name="Lyon B.R."/>
            <person name="Martin J."/>
            <person name="Mayer C."/>
            <person name="Parker M."/>
            <person name="Quesneville H."/>
            <person name="Raymond J."/>
            <person name="Uhlig C."/>
            <person name="Valentin K.U."/>
            <person name="Worden A.Z."/>
            <person name="Armbrust E.V."/>
            <person name="Bowler C."/>
            <person name="Green B."/>
            <person name="Moulton V."/>
            <person name="Van Oosterhout C."/>
            <person name="Grigoriev I."/>
        </authorList>
    </citation>
    <scope>NUCLEOTIDE SEQUENCE [LARGE SCALE GENOMIC DNA]</scope>
    <source>
        <strain evidence="2 3">CCMP1102</strain>
    </source>
</reference>
<name>A0A1E7F246_9STRA</name>
<dbReference type="AlphaFoldDB" id="A0A1E7F246"/>
<dbReference type="InParanoid" id="A0A1E7F246"/>
<dbReference type="KEGG" id="fcy:FRACYDRAFT_270567"/>
<gene>
    <name evidence="2" type="ORF">FRACYDRAFT_270567</name>
</gene>
<sequence length="85" mass="10185">MFLRNMRCVIAMRLLRFVHWFRRSYKNIDAKPSDASTKSMSTARGEDDNSLPENDDNTDFRRQHRFQIVYDWENIEDDDDDGVPL</sequence>
<proteinExistence type="predicted"/>
<dbReference type="Proteomes" id="UP000095751">
    <property type="component" value="Unassembled WGS sequence"/>
</dbReference>
<accession>A0A1E7F246</accession>
<feature type="compositionally biased region" description="Acidic residues" evidence="1">
    <location>
        <begin position="48"/>
        <end position="57"/>
    </location>
</feature>
<evidence type="ECO:0000313" key="2">
    <source>
        <dbReference type="EMBL" id="OEU12268.1"/>
    </source>
</evidence>
<keyword evidence="3" id="KW-1185">Reference proteome</keyword>